<sequence length="74" mass="8279">MAGHRKKPETPEAGGAKPVRLRPRRPCPICGQPSAQGYHPFCSARCADIDLHRWLGGRYRIETDEPAGPEEDER</sequence>
<dbReference type="InterPro" id="IPR005584">
    <property type="entry name" value="DNA_gyrase_inhibitor_YacG"/>
</dbReference>
<comment type="similarity">
    <text evidence="3">Belongs to the DNA gyrase inhibitor YacG family.</text>
</comment>
<dbReference type="PANTHER" id="PTHR36150:SF1">
    <property type="entry name" value="DNA GYRASE INHIBITOR YACG"/>
    <property type="match status" value="1"/>
</dbReference>
<dbReference type="RefSeq" id="WP_213163769.1">
    <property type="nucleotide sequence ID" value="NZ_CP058214.1"/>
</dbReference>
<evidence type="ECO:0000256" key="2">
    <source>
        <dbReference type="ARBA" id="ARBA00022833"/>
    </source>
</evidence>
<name>A0A7S8C362_9HYPH</name>
<keyword evidence="2 3" id="KW-0862">Zinc</keyword>
<dbReference type="GO" id="GO:0008657">
    <property type="term" value="F:DNA topoisomerase type II (double strand cut, ATP-hydrolyzing) inhibitor activity"/>
    <property type="evidence" value="ECO:0007669"/>
    <property type="project" value="UniProtKB-UniRule"/>
</dbReference>
<feature type="binding site" evidence="3">
    <location>
        <position position="27"/>
    </location>
    <ligand>
        <name>Zn(2+)</name>
        <dbReference type="ChEBI" id="CHEBI:29105"/>
    </ligand>
</feature>
<dbReference type="HAMAP" id="MF_00649">
    <property type="entry name" value="DNA_gyrase_inhibitor_YacG"/>
    <property type="match status" value="1"/>
</dbReference>
<dbReference type="SUPFAM" id="SSF57716">
    <property type="entry name" value="Glucocorticoid receptor-like (DNA-binding domain)"/>
    <property type="match status" value="1"/>
</dbReference>
<proteinExistence type="inferred from homology"/>
<evidence type="ECO:0000313" key="6">
    <source>
        <dbReference type="Proteomes" id="UP000593594"/>
    </source>
</evidence>
<feature type="region of interest" description="Disordered" evidence="4">
    <location>
        <begin position="1"/>
        <end position="25"/>
    </location>
</feature>
<feature type="binding site" evidence="3">
    <location>
        <position position="42"/>
    </location>
    <ligand>
        <name>Zn(2+)</name>
        <dbReference type="ChEBI" id="CHEBI:29105"/>
    </ligand>
</feature>
<evidence type="ECO:0000256" key="3">
    <source>
        <dbReference type="HAMAP-Rule" id="MF_00649"/>
    </source>
</evidence>
<dbReference type="NCBIfam" id="NF002362">
    <property type="entry name" value="PRK01343.1"/>
    <property type="match status" value="1"/>
</dbReference>
<dbReference type="GO" id="GO:0008270">
    <property type="term" value="F:zinc ion binding"/>
    <property type="evidence" value="ECO:0007669"/>
    <property type="project" value="UniProtKB-UniRule"/>
</dbReference>
<comment type="cofactor">
    <cofactor evidence="3">
        <name>Zn(2+)</name>
        <dbReference type="ChEBI" id="CHEBI:29105"/>
    </cofactor>
    <text evidence="3">Binds 1 zinc ion.</text>
</comment>
<accession>A0A7S8C362</accession>
<dbReference type="Pfam" id="PF03884">
    <property type="entry name" value="YacG"/>
    <property type="match status" value="1"/>
</dbReference>
<dbReference type="Proteomes" id="UP000593594">
    <property type="component" value="Chromosome"/>
</dbReference>
<evidence type="ECO:0000256" key="4">
    <source>
        <dbReference type="SAM" id="MobiDB-lite"/>
    </source>
</evidence>
<dbReference type="GO" id="GO:0006355">
    <property type="term" value="P:regulation of DNA-templated transcription"/>
    <property type="evidence" value="ECO:0007669"/>
    <property type="project" value="InterPro"/>
</dbReference>
<dbReference type="AlphaFoldDB" id="A0A7S8C362"/>
<evidence type="ECO:0000256" key="1">
    <source>
        <dbReference type="ARBA" id="ARBA00022723"/>
    </source>
</evidence>
<feature type="binding site" evidence="3">
    <location>
        <position position="30"/>
    </location>
    <ligand>
        <name>Zn(2+)</name>
        <dbReference type="ChEBI" id="CHEBI:29105"/>
    </ligand>
</feature>
<dbReference type="InterPro" id="IPR013088">
    <property type="entry name" value="Znf_NHR/GATA"/>
</dbReference>
<dbReference type="KEGG" id="kmn:HW532_07340"/>
<feature type="binding site" evidence="3">
    <location>
        <position position="46"/>
    </location>
    <ligand>
        <name>Zn(2+)</name>
        <dbReference type="ChEBI" id="CHEBI:29105"/>
    </ligand>
</feature>
<keyword evidence="6" id="KW-1185">Reference proteome</keyword>
<keyword evidence="1 3" id="KW-0479">Metal-binding</keyword>
<reference evidence="5 6" key="1">
    <citation type="submission" date="2020-06" db="EMBL/GenBank/DDBJ databases">
        <title>Genome sequence of 2 isolates from Red Sea Mangroves.</title>
        <authorList>
            <person name="Sefrji F."/>
            <person name="Michoud G."/>
            <person name="Merlino G."/>
            <person name="Daffonchio D."/>
        </authorList>
    </citation>
    <scope>NUCLEOTIDE SEQUENCE [LARGE SCALE GENOMIC DNA]</scope>
    <source>
        <strain evidence="5 6">R1DC25</strain>
    </source>
</reference>
<protein>
    <recommendedName>
        <fullName evidence="3">DNA gyrase inhibitor YacG</fullName>
    </recommendedName>
</protein>
<dbReference type="PANTHER" id="PTHR36150">
    <property type="entry name" value="DNA GYRASE INHIBITOR YACG"/>
    <property type="match status" value="1"/>
</dbReference>
<dbReference type="EMBL" id="CP058214">
    <property type="protein sequence ID" value="QPC42535.1"/>
    <property type="molecule type" value="Genomic_DNA"/>
</dbReference>
<comment type="function">
    <text evidence="3">Inhibits all the catalytic activities of DNA gyrase by preventing its interaction with DNA. Acts by binding directly to the C-terminal domain of GyrB, which probably disrupts DNA binding by the gyrase.</text>
</comment>
<dbReference type="Gene3D" id="3.30.50.10">
    <property type="entry name" value="Erythroid Transcription Factor GATA-1, subunit A"/>
    <property type="match status" value="1"/>
</dbReference>
<evidence type="ECO:0000313" key="5">
    <source>
        <dbReference type="EMBL" id="QPC42535.1"/>
    </source>
</evidence>
<comment type="subunit">
    <text evidence="3">Interacts with GyrB.</text>
</comment>
<gene>
    <name evidence="3 5" type="primary">yacG</name>
    <name evidence="5" type="ORF">HW532_07340</name>
</gene>
<organism evidence="5 6">
    <name type="scientific">Kaustia mangrovi</name>
    <dbReference type="NCBI Taxonomy" id="2593653"/>
    <lineage>
        <taxon>Bacteria</taxon>
        <taxon>Pseudomonadati</taxon>
        <taxon>Pseudomonadota</taxon>
        <taxon>Alphaproteobacteria</taxon>
        <taxon>Hyphomicrobiales</taxon>
        <taxon>Parvibaculaceae</taxon>
        <taxon>Kaustia</taxon>
    </lineage>
</organism>